<name>A0A383WKS1_TETOB</name>
<feature type="compositionally biased region" description="Polar residues" evidence="1">
    <location>
        <begin position="7"/>
        <end position="19"/>
    </location>
</feature>
<keyword evidence="3" id="KW-1185">Reference proteome</keyword>
<proteinExistence type="predicted"/>
<evidence type="ECO:0000313" key="2">
    <source>
        <dbReference type="EMBL" id="SZX77833.1"/>
    </source>
</evidence>
<feature type="region of interest" description="Disordered" evidence="1">
    <location>
        <begin position="1"/>
        <end position="20"/>
    </location>
</feature>
<gene>
    <name evidence="2" type="ORF">BQ4739_LOCUS18172</name>
</gene>
<dbReference type="EMBL" id="FNXT01001295">
    <property type="protein sequence ID" value="SZX77833.1"/>
    <property type="molecule type" value="Genomic_DNA"/>
</dbReference>
<evidence type="ECO:0000256" key="1">
    <source>
        <dbReference type="SAM" id="MobiDB-lite"/>
    </source>
</evidence>
<reference evidence="2 3" key="1">
    <citation type="submission" date="2016-10" db="EMBL/GenBank/DDBJ databases">
        <authorList>
            <person name="Cai Z."/>
        </authorList>
    </citation>
    <scope>NUCLEOTIDE SEQUENCE [LARGE SCALE GENOMIC DNA]</scope>
</reference>
<protein>
    <submittedName>
        <fullName evidence="2">Uncharacterized protein</fullName>
    </submittedName>
</protein>
<accession>A0A383WKS1</accession>
<dbReference type="AlphaFoldDB" id="A0A383WKS1"/>
<evidence type="ECO:0000313" key="3">
    <source>
        <dbReference type="Proteomes" id="UP000256970"/>
    </source>
</evidence>
<dbReference type="Proteomes" id="UP000256970">
    <property type="component" value="Unassembled WGS sequence"/>
</dbReference>
<sequence length="261" mass="25782">MHLDSPAASSRRQQHTSQLGRCPASQALAAAAAAAAATLQHTLPARQPTSWAARRSATKPLLLLLLLLLLQHCNTPCQPASQLGRCPASQALAAAAAAAAAAGGGGGDGGGGGGCLADLLQLRDLDLQHCGGSGSSSSVSNSGPSGSRNPCASTLVSSGVMSDAAGTGVDDSSSSGACSQGSAAAAAAAAAAAELALPPSLTRLRWVRCCARQLPLQQLAAGLPQLRLLLLDGQAAGQAGRVLLQQLSDRGCKVVVEDESD</sequence>
<organism evidence="2 3">
    <name type="scientific">Tetradesmus obliquus</name>
    <name type="common">Green alga</name>
    <name type="synonym">Acutodesmus obliquus</name>
    <dbReference type="NCBI Taxonomy" id="3088"/>
    <lineage>
        <taxon>Eukaryota</taxon>
        <taxon>Viridiplantae</taxon>
        <taxon>Chlorophyta</taxon>
        <taxon>core chlorophytes</taxon>
        <taxon>Chlorophyceae</taxon>
        <taxon>CS clade</taxon>
        <taxon>Sphaeropleales</taxon>
        <taxon>Scenedesmaceae</taxon>
        <taxon>Tetradesmus</taxon>
    </lineage>
</organism>